<dbReference type="EMBL" id="BJMM01000095">
    <property type="protein sequence ID" value="GEB54247.1"/>
    <property type="molecule type" value="Genomic_DNA"/>
</dbReference>
<dbReference type="PANTHER" id="PTHR12872">
    <property type="entry name" value="ALPHA-N-ACETYLGLUCOSAMINIDASE"/>
    <property type="match status" value="1"/>
</dbReference>
<dbReference type="RefSeq" id="WP_086814731.1">
    <property type="nucleotide sequence ID" value="NZ_MUBL01000072.1"/>
</dbReference>
<feature type="region of interest" description="Disordered" evidence="2">
    <location>
        <begin position="66"/>
        <end position="88"/>
    </location>
</feature>
<name>A0A4Y3RC16_STRCI</name>
<keyword evidence="7" id="KW-1185">Reference proteome</keyword>
<accession>A0A4Y3RC16</accession>
<feature type="domain" description="Alpha-N-acetylglucosaminidase tim-barrel" evidence="3">
    <location>
        <begin position="184"/>
        <end position="504"/>
    </location>
</feature>
<dbReference type="Pfam" id="PF12971">
    <property type="entry name" value="NAGLU_N"/>
    <property type="match status" value="1"/>
</dbReference>
<dbReference type="InterPro" id="IPR007781">
    <property type="entry name" value="NAGLU"/>
</dbReference>
<feature type="region of interest" description="Disordered" evidence="2">
    <location>
        <begin position="1"/>
        <end position="40"/>
    </location>
</feature>
<dbReference type="OrthoDB" id="179563at2"/>
<sequence>MHQNGRLPQEARHSAARAAGAERAAADDGGEAGGRRTPVGRRTVLGSAGALGAGLALAGGYTPAMARGAADGTADTESTAGAGGSAGAEGVRAAEAALRRLLPRHADQITLRTVGGPERFAVHGRAGRITVQGTGPVALLTGVHWYLKYSCDAHISWSGTQLELPATLPAPRAQHRQRATVGHRFALNDTHDGYTAPYAGWEHWERFLDVLAAHGVNEVLVTAGQEAVYHRLLTEFGYSDAEARAWTPAPSHQPWWLLQNLSRYGGPVSRELLRRRARLARRIVGRMRELGMRPVFPGWFGTVPADFARRNPGGRTVPQGTWNGLERPAWLDPRTAVFRKVAAAFYRHQRELFGPAEHFKMDLLHEGGDPGDVPVPEAARAVEKALQQAHPGATWVILGWQENPRRELLDGLAHKDRMLIVDGLSDLERVTDRERDWGGVPYAFGTIPNFGGRTTLGAKTHMWTERFTSWRDKAGSKLAGTCYMPEATHRDPAAAELFTELAWREEAVDRTRWFEDYARLRYGGTDASARSATAALRETAYRITSADGRPHDSVFASRPSLTARSGTYFATHTPAYDLPGFDAALAGLLGVSARLRDSDAYRYDLTDTARQVLANRSWVLIPQLEEAYRQRDAATFKRLAALWLKLLGLADEVAGGHRAFLLGPWLHDARASAASAAERAQLEHTARALVTTWADRATADGGHLANYANRDWHGLLRDVHLPQWRAYLDELQDALEQDREPETFDWYAREEPWTRKTEPYARRPVTDPYRTARRVHDVLATAPFQGSLTVTAAPAAVPPGESATVTAVFRNENGLRATGTVGLRLTGADGARPQDPTSTPSVEPGGTARVRWRIPAGSGALTDPLEPVPFTVRATYGPRGGQRVTTTRTGRFHRAGPLPGGVRTVTTNDAVFGQLDGRWAIDGAGADLWKSRAEFGAVHRPGALAAGGSVTVRVVSQDDSGPWARAGIIARNDLSDARAPGFLNLAVTPGNGVVLSYDTNGDGTLDTYQRLTGVRAPVLLRLSRDADGAFTGALSTDEGKTWRTVATVRVPGASAKLDAGLFMTAADSSGRRATVEFDRWATQ</sequence>
<dbReference type="InterPro" id="IPR006311">
    <property type="entry name" value="TAT_signal"/>
</dbReference>
<feature type="domain" description="Alpha-N-acetylglucosaminidase C-terminal" evidence="5">
    <location>
        <begin position="513"/>
        <end position="776"/>
    </location>
</feature>
<dbReference type="Pfam" id="PF12972">
    <property type="entry name" value="NAGLU_C"/>
    <property type="match status" value="1"/>
</dbReference>
<evidence type="ECO:0000259" key="5">
    <source>
        <dbReference type="Pfam" id="PF12972"/>
    </source>
</evidence>
<dbReference type="InterPro" id="IPR024240">
    <property type="entry name" value="NAGLU_N"/>
</dbReference>
<dbReference type="PROSITE" id="PS51318">
    <property type="entry name" value="TAT"/>
    <property type="match status" value="1"/>
</dbReference>
<dbReference type="AlphaFoldDB" id="A0A4Y3RC16"/>
<evidence type="ECO:0000259" key="4">
    <source>
        <dbReference type="Pfam" id="PF12971"/>
    </source>
</evidence>
<dbReference type="InterPro" id="IPR024733">
    <property type="entry name" value="NAGLU_tim-barrel"/>
</dbReference>
<proteinExistence type="predicted"/>
<evidence type="ECO:0000313" key="6">
    <source>
        <dbReference type="EMBL" id="GEB54247.1"/>
    </source>
</evidence>
<dbReference type="GO" id="GO:0016787">
    <property type="term" value="F:hydrolase activity"/>
    <property type="evidence" value="ECO:0007669"/>
    <property type="project" value="UniProtKB-KW"/>
</dbReference>
<reference evidence="6 7" key="1">
    <citation type="submission" date="2019-06" db="EMBL/GenBank/DDBJ databases">
        <title>Whole genome shotgun sequence of Streptomyces cacaoi subsp. cacaoi NBRC 12748.</title>
        <authorList>
            <person name="Hosoyama A."/>
            <person name="Uohara A."/>
            <person name="Ohji S."/>
            <person name="Ichikawa N."/>
        </authorList>
    </citation>
    <scope>NUCLEOTIDE SEQUENCE [LARGE SCALE GENOMIC DNA]</scope>
    <source>
        <strain evidence="6 7">NBRC 12748</strain>
    </source>
</reference>
<evidence type="ECO:0008006" key="8">
    <source>
        <dbReference type="Google" id="ProtNLM"/>
    </source>
</evidence>
<dbReference type="Pfam" id="PF05089">
    <property type="entry name" value="NAGLU"/>
    <property type="match status" value="1"/>
</dbReference>
<dbReference type="Gene3D" id="3.20.20.80">
    <property type="entry name" value="Glycosidases"/>
    <property type="match status" value="1"/>
</dbReference>
<gene>
    <name evidence="6" type="ORF">SCA03_67980</name>
</gene>
<evidence type="ECO:0000313" key="7">
    <source>
        <dbReference type="Proteomes" id="UP000319210"/>
    </source>
</evidence>
<evidence type="ECO:0000256" key="2">
    <source>
        <dbReference type="SAM" id="MobiDB-lite"/>
    </source>
</evidence>
<organism evidence="6 7">
    <name type="scientific">Streptomyces cacaoi</name>
    <dbReference type="NCBI Taxonomy" id="1898"/>
    <lineage>
        <taxon>Bacteria</taxon>
        <taxon>Bacillati</taxon>
        <taxon>Actinomycetota</taxon>
        <taxon>Actinomycetes</taxon>
        <taxon>Kitasatosporales</taxon>
        <taxon>Streptomycetaceae</taxon>
        <taxon>Streptomyces</taxon>
    </lineage>
</organism>
<feature type="region of interest" description="Disordered" evidence="2">
    <location>
        <begin position="825"/>
        <end position="846"/>
    </location>
</feature>
<protein>
    <recommendedName>
        <fullName evidence="8">Alpha-N-acetylglucosaminidase</fullName>
    </recommendedName>
</protein>
<dbReference type="InterPro" id="IPR029018">
    <property type="entry name" value="Hex-like_dom2"/>
</dbReference>
<dbReference type="Proteomes" id="UP000319210">
    <property type="component" value="Unassembled WGS sequence"/>
</dbReference>
<evidence type="ECO:0000259" key="3">
    <source>
        <dbReference type="Pfam" id="PF05089"/>
    </source>
</evidence>
<feature type="domain" description="Alpha-N-acetylglucosaminidase N-terminal" evidence="4">
    <location>
        <begin position="93"/>
        <end position="170"/>
    </location>
</feature>
<feature type="compositionally biased region" description="Low complexity" evidence="2">
    <location>
        <begin position="68"/>
        <end position="80"/>
    </location>
</feature>
<dbReference type="Gene3D" id="1.20.120.670">
    <property type="entry name" value="N-acetyl-b-d-glucoasminidase"/>
    <property type="match status" value="1"/>
</dbReference>
<keyword evidence="1" id="KW-0378">Hydrolase</keyword>
<dbReference type="PANTHER" id="PTHR12872:SF1">
    <property type="entry name" value="ALPHA-N-ACETYLGLUCOSAMINIDASE"/>
    <property type="match status" value="1"/>
</dbReference>
<evidence type="ECO:0000256" key="1">
    <source>
        <dbReference type="ARBA" id="ARBA00022801"/>
    </source>
</evidence>
<comment type="caution">
    <text evidence="6">The sequence shown here is derived from an EMBL/GenBank/DDBJ whole genome shotgun (WGS) entry which is preliminary data.</text>
</comment>
<dbReference type="Gene3D" id="3.30.379.10">
    <property type="entry name" value="Chitobiase/beta-hexosaminidase domain 2-like"/>
    <property type="match status" value="1"/>
</dbReference>
<dbReference type="GO" id="GO:0005975">
    <property type="term" value="P:carbohydrate metabolic process"/>
    <property type="evidence" value="ECO:0007669"/>
    <property type="project" value="UniProtKB-ARBA"/>
</dbReference>
<dbReference type="InterPro" id="IPR024732">
    <property type="entry name" value="NAGLU_C"/>
</dbReference>